<dbReference type="Pfam" id="PF21033">
    <property type="entry name" value="RMD1-3"/>
    <property type="match status" value="1"/>
</dbReference>
<proteinExistence type="predicted"/>
<feature type="region of interest" description="Disordered" evidence="9">
    <location>
        <begin position="1"/>
        <end position="27"/>
    </location>
</feature>
<evidence type="ECO:0000313" key="10">
    <source>
        <dbReference type="EMBL" id="AWM32387.1"/>
    </source>
</evidence>
<evidence type="ECO:0000313" key="11">
    <source>
        <dbReference type="Proteomes" id="UP000245999"/>
    </source>
</evidence>
<keyword evidence="3" id="KW-0963">Cytoplasm</keyword>
<dbReference type="GO" id="GO:0005876">
    <property type="term" value="C:spindle microtubule"/>
    <property type="evidence" value="ECO:0007669"/>
    <property type="project" value="TreeGrafter"/>
</dbReference>
<keyword evidence="5" id="KW-0802">TPR repeat</keyword>
<accession>A0A2Z3GKY7</accession>
<dbReference type="SUPFAM" id="SSF48452">
    <property type="entry name" value="TPR-like"/>
    <property type="match status" value="1"/>
</dbReference>
<dbReference type="GO" id="GO:0008017">
    <property type="term" value="F:microtubule binding"/>
    <property type="evidence" value="ECO:0007669"/>
    <property type="project" value="TreeGrafter"/>
</dbReference>
<dbReference type="GO" id="GO:0005737">
    <property type="term" value="C:cytoplasm"/>
    <property type="evidence" value="ECO:0007669"/>
    <property type="project" value="TreeGrafter"/>
</dbReference>
<evidence type="ECO:0000256" key="3">
    <source>
        <dbReference type="ARBA" id="ARBA00022490"/>
    </source>
</evidence>
<dbReference type="InterPro" id="IPR049039">
    <property type="entry name" value="RMD1-3_a_helical_rpt"/>
</dbReference>
<dbReference type="OrthoDB" id="9813878at2"/>
<keyword evidence="11" id="KW-1185">Reference proteome</keyword>
<dbReference type="Proteomes" id="UP000245999">
    <property type="component" value="Chromosome"/>
</dbReference>
<evidence type="ECO:0000256" key="9">
    <source>
        <dbReference type="SAM" id="MobiDB-lite"/>
    </source>
</evidence>
<comment type="subunit">
    <text evidence="2">Interacts with microtubules.</text>
</comment>
<evidence type="ECO:0000256" key="6">
    <source>
        <dbReference type="ARBA" id="ARBA00023212"/>
    </source>
</evidence>
<feature type="compositionally biased region" description="Pro residues" evidence="9">
    <location>
        <begin position="8"/>
        <end position="23"/>
    </location>
</feature>
<reference evidence="11" key="1">
    <citation type="submission" date="2018-04" db="EMBL/GenBank/DDBJ databases">
        <title>Complete genome of Antarctic heterotrophic bacterium Hymenobacter nivis.</title>
        <authorList>
            <person name="Terashima M."/>
        </authorList>
    </citation>
    <scope>NUCLEOTIDE SEQUENCE [LARGE SCALE GENOMIC DNA]</scope>
    <source>
        <strain evidence="11">NBRC 111535</strain>
    </source>
</reference>
<evidence type="ECO:0000256" key="4">
    <source>
        <dbReference type="ARBA" id="ARBA00022737"/>
    </source>
</evidence>
<evidence type="ECO:0000256" key="7">
    <source>
        <dbReference type="ARBA" id="ARBA00039966"/>
    </source>
</evidence>
<protein>
    <recommendedName>
        <fullName evidence="7">Regulator of microtubule dynamics protein 1</fullName>
    </recommendedName>
    <alternativeName>
        <fullName evidence="8">Protein FAM82B</fullName>
    </alternativeName>
</protein>
<keyword evidence="6" id="KW-0206">Cytoskeleton</keyword>
<keyword evidence="4" id="KW-0677">Repeat</keyword>
<dbReference type="RefSeq" id="WP_109655499.1">
    <property type="nucleotide sequence ID" value="NZ_CP029145.1"/>
</dbReference>
<organism evidence="10 11">
    <name type="scientific">Hymenobacter nivis</name>
    <dbReference type="NCBI Taxonomy" id="1850093"/>
    <lineage>
        <taxon>Bacteria</taxon>
        <taxon>Pseudomonadati</taxon>
        <taxon>Bacteroidota</taxon>
        <taxon>Cytophagia</taxon>
        <taxon>Cytophagales</taxon>
        <taxon>Hymenobacteraceae</taxon>
        <taxon>Hymenobacter</taxon>
    </lineage>
</organism>
<dbReference type="Gene3D" id="1.25.40.10">
    <property type="entry name" value="Tetratricopeptide repeat domain"/>
    <property type="match status" value="2"/>
</dbReference>
<evidence type="ECO:0000256" key="2">
    <source>
        <dbReference type="ARBA" id="ARBA00011375"/>
    </source>
</evidence>
<dbReference type="PANTHER" id="PTHR16056">
    <property type="entry name" value="REGULATOR OF MICROTUBULE DYNAMICS PROTEIN"/>
    <property type="match status" value="1"/>
</dbReference>
<dbReference type="GO" id="GO:0097431">
    <property type="term" value="C:mitotic spindle pole"/>
    <property type="evidence" value="ECO:0007669"/>
    <property type="project" value="TreeGrafter"/>
</dbReference>
<sequence>MAQQPAVPGAPAPAPAEAPPAAPPDTVVGDPMAVRQKLFDAVRLVNRYKDSEALAAYQNVLKIDPVHYLALWQAAVLSVKIGARYSDETRKAAYFTAAARYADRALALRPEGGESNYAAALALFSQAGLYRSENRLAAFRDLRSYVFLAVAQRPDLPEAWQLLGRWQYRVGHYNVLERIYSKVLLGGVPPGGSVADAMRSLETAIRLDSMRASFYYDLARMYRYQGRRRSAVALLQKAVRLPTFTSEDLTINRLCQQLLEPLQRATTRRAQRQLRIRQGAAAAAGAPPAVPGP</sequence>
<dbReference type="InterPro" id="IPR011990">
    <property type="entry name" value="TPR-like_helical_dom_sf"/>
</dbReference>
<dbReference type="PANTHER" id="PTHR16056:SF16">
    <property type="entry name" value="REGULATOR OF MICROTUBULE DYNAMICS PROTEIN 1"/>
    <property type="match status" value="1"/>
</dbReference>
<gene>
    <name evidence="10" type="ORF">DDQ68_06035</name>
</gene>
<evidence type="ECO:0000256" key="8">
    <source>
        <dbReference type="ARBA" id="ARBA00041958"/>
    </source>
</evidence>
<dbReference type="KEGG" id="hnv:DDQ68_06035"/>
<dbReference type="EMBL" id="CP029145">
    <property type="protein sequence ID" value="AWM32387.1"/>
    <property type="molecule type" value="Genomic_DNA"/>
</dbReference>
<name>A0A2Z3GKY7_9BACT</name>
<dbReference type="AlphaFoldDB" id="A0A2Z3GKY7"/>
<evidence type="ECO:0000256" key="1">
    <source>
        <dbReference type="ARBA" id="ARBA00004245"/>
    </source>
</evidence>
<evidence type="ECO:0000256" key="5">
    <source>
        <dbReference type="ARBA" id="ARBA00022803"/>
    </source>
</evidence>
<comment type="subcellular location">
    <subcellularLocation>
        <location evidence="1">Cytoplasm</location>
        <location evidence="1">Cytoskeleton</location>
    </subcellularLocation>
</comment>